<evidence type="ECO:0000313" key="11">
    <source>
        <dbReference type="EMBL" id="KAL2091979.1"/>
    </source>
</evidence>
<accession>A0ABD1JYP4</accession>
<dbReference type="FunFam" id="2.40.50.40:FF:000004">
    <property type="entry name" value="C-X-C motif chemokine"/>
    <property type="match status" value="1"/>
</dbReference>
<dbReference type="SMART" id="SM00199">
    <property type="entry name" value="SCY"/>
    <property type="match status" value="1"/>
</dbReference>
<reference evidence="11 14" key="1">
    <citation type="submission" date="2024-09" db="EMBL/GenBank/DDBJ databases">
        <title>A chromosome-level genome assembly of Gray's grenadier anchovy, Coilia grayii.</title>
        <authorList>
            <person name="Fu Z."/>
        </authorList>
    </citation>
    <scope>NUCLEOTIDE SEQUENCE [LARGE SCALE GENOMIC DNA]</scope>
    <source>
        <strain evidence="11">G4</strain>
        <tissue evidence="11">Muscle</tissue>
    </source>
</reference>
<dbReference type="EMBL" id="JBHFQA010000010">
    <property type="protein sequence ID" value="KAL2091981.1"/>
    <property type="molecule type" value="Genomic_DNA"/>
</dbReference>
<evidence type="ECO:0000313" key="13">
    <source>
        <dbReference type="EMBL" id="KAL2091981.1"/>
    </source>
</evidence>
<dbReference type="PANTHER" id="PTHR12015:SF191">
    <property type="entry name" value="C-X-C MOTIF CHEMOKINE 11"/>
    <property type="match status" value="1"/>
</dbReference>
<dbReference type="SUPFAM" id="SSF54117">
    <property type="entry name" value="Interleukin 8-like chemokines"/>
    <property type="match status" value="1"/>
</dbReference>
<organism evidence="11 14">
    <name type="scientific">Coilia grayii</name>
    <name type="common">Gray's grenadier anchovy</name>
    <dbReference type="NCBI Taxonomy" id="363190"/>
    <lineage>
        <taxon>Eukaryota</taxon>
        <taxon>Metazoa</taxon>
        <taxon>Chordata</taxon>
        <taxon>Craniata</taxon>
        <taxon>Vertebrata</taxon>
        <taxon>Euteleostomi</taxon>
        <taxon>Actinopterygii</taxon>
        <taxon>Neopterygii</taxon>
        <taxon>Teleostei</taxon>
        <taxon>Clupei</taxon>
        <taxon>Clupeiformes</taxon>
        <taxon>Clupeoidei</taxon>
        <taxon>Engraulidae</taxon>
        <taxon>Coilinae</taxon>
        <taxon>Coilia</taxon>
    </lineage>
</organism>
<keyword evidence="5" id="KW-0964">Secreted</keyword>
<comment type="function">
    <text evidence="8">Ligand for cxcr3.2. Chemotactic for macrophages.</text>
</comment>
<dbReference type="InterPro" id="IPR001089">
    <property type="entry name" value="Chemokine_CXC"/>
</dbReference>
<keyword evidence="3" id="KW-0145">Chemotaxis</keyword>
<keyword evidence="4" id="KW-0202">Cytokine</keyword>
<dbReference type="Gene3D" id="2.40.50.40">
    <property type="match status" value="1"/>
</dbReference>
<evidence type="ECO:0000256" key="8">
    <source>
        <dbReference type="ARBA" id="ARBA00054901"/>
    </source>
</evidence>
<evidence type="ECO:0000313" key="12">
    <source>
        <dbReference type="EMBL" id="KAL2091980.1"/>
    </source>
</evidence>
<dbReference type="InterPro" id="IPR039809">
    <property type="entry name" value="Chemokine_b/g/d"/>
</dbReference>
<gene>
    <name evidence="11" type="ORF">ACEWY4_011777</name>
    <name evidence="12" type="ORF">ACEWY4_011778</name>
    <name evidence="13" type="ORF">ACEWY4_011779</name>
</gene>
<evidence type="ECO:0000256" key="7">
    <source>
        <dbReference type="ARBA" id="ARBA00023157"/>
    </source>
</evidence>
<dbReference type="GO" id="GO:0005125">
    <property type="term" value="F:cytokine activity"/>
    <property type="evidence" value="ECO:0007669"/>
    <property type="project" value="UniProtKB-KW"/>
</dbReference>
<protein>
    <recommendedName>
        <fullName evidence="10">Chemokine interleukin-8-like domain-containing protein</fullName>
    </recommendedName>
</protein>
<dbReference type="Proteomes" id="UP001591681">
    <property type="component" value="Unassembled WGS sequence"/>
</dbReference>
<evidence type="ECO:0000313" key="14">
    <source>
        <dbReference type="Proteomes" id="UP001591681"/>
    </source>
</evidence>
<evidence type="ECO:0000256" key="1">
    <source>
        <dbReference type="ARBA" id="ARBA00004613"/>
    </source>
</evidence>
<dbReference type="Pfam" id="PF00048">
    <property type="entry name" value="IL8"/>
    <property type="match status" value="1"/>
</dbReference>
<comment type="similarity">
    <text evidence="2">Belongs to the intercrine alpha (chemokine CxC) family.</text>
</comment>
<keyword evidence="7" id="KW-1015">Disulfide bond</keyword>
<dbReference type="PANTHER" id="PTHR12015">
    <property type="entry name" value="SMALL INDUCIBLE CYTOKINE A"/>
    <property type="match status" value="1"/>
</dbReference>
<evidence type="ECO:0000256" key="6">
    <source>
        <dbReference type="ARBA" id="ARBA00022729"/>
    </source>
</evidence>
<dbReference type="PRINTS" id="PR00437">
    <property type="entry name" value="SMALLCYTKCXC"/>
</dbReference>
<sequence length="97" mass="10577">MKSAALIALLAVLLFGDVTGQGGSRGRCRCQDEGADFIPPKRIERLEVIPSSSSCDKVEIIVTLKNGNGQKCLNPESTFAKNYIQRAIKKRSLEDNP</sequence>
<dbReference type="InterPro" id="IPR033899">
    <property type="entry name" value="CXC_Chemokine_domain"/>
</dbReference>
<comment type="subcellular location">
    <subcellularLocation>
        <location evidence="1">Secreted</location>
    </subcellularLocation>
</comment>
<dbReference type="EMBL" id="JBHFQA010000010">
    <property type="protein sequence ID" value="KAL2091979.1"/>
    <property type="molecule type" value="Genomic_DNA"/>
</dbReference>
<dbReference type="InterPro" id="IPR036048">
    <property type="entry name" value="Interleukin_8-like_sf"/>
</dbReference>
<keyword evidence="14" id="KW-1185">Reference proteome</keyword>
<keyword evidence="6 9" id="KW-0732">Signal</keyword>
<feature type="domain" description="Chemokine interleukin-8-like" evidence="10">
    <location>
        <begin position="25"/>
        <end position="87"/>
    </location>
</feature>
<dbReference type="EMBL" id="JBHFQA010000010">
    <property type="protein sequence ID" value="KAL2091980.1"/>
    <property type="molecule type" value="Genomic_DNA"/>
</dbReference>
<dbReference type="CDD" id="cd00273">
    <property type="entry name" value="Chemokine_CXC"/>
    <property type="match status" value="1"/>
</dbReference>
<evidence type="ECO:0000256" key="4">
    <source>
        <dbReference type="ARBA" id="ARBA00022514"/>
    </source>
</evidence>
<evidence type="ECO:0000256" key="2">
    <source>
        <dbReference type="ARBA" id="ARBA00010665"/>
    </source>
</evidence>
<dbReference type="GO" id="GO:0005615">
    <property type="term" value="C:extracellular space"/>
    <property type="evidence" value="ECO:0007669"/>
    <property type="project" value="UniProtKB-KW"/>
</dbReference>
<name>A0ABD1JYP4_9TELE</name>
<feature type="signal peptide" evidence="9">
    <location>
        <begin position="1"/>
        <end position="20"/>
    </location>
</feature>
<feature type="chain" id="PRO_5044723361" description="Chemokine interleukin-8-like domain-containing protein" evidence="9">
    <location>
        <begin position="21"/>
        <end position="97"/>
    </location>
</feature>
<proteinExistence type="inferred from homology"/>
<evidence type="ECO:0000256" key="9">
    <source>
        <dbReference type="SAM" id="SignalP"/>
    </source>
</evidence>
<evidence type="ECO:0000256" key="3">
    <source>
        <dbReference type="ARBA" id="ARBA00022500"/>
    </source>
</evidence>
<evidence type="ECO:0000256" key="5">
    <source>
        <dbReference type="ARBA" id="ARBA00022525"/>
    </source>
</evidence>
<evidence type="ECO:0000259" key="10">
    <source>
        <dbReference type="SMART" id="SM00199"/>
    </source>
</evidence>
<dbReference type="InterPro" id="IPR001811">
    <property type="entry name" value="Chemokine_IL8-like_dom"/>
</dbReference>
<dbReference type="AlphaFoldDB" id="A0ABD1JYP4"/>
<dbReference type="PRINTS" id="PR00436">
    <property type="entry name" value="INTERLEUKIN8"/>
</dbReference>
<comment type="caution">
    <text evidence="11">The sequence shown here is derived from an EMBL/GenBank/DDBJ whole genome shotgun (WGS) entry which is preliminary data.</text>
</comment>
<dbReference type="GO" id="GO:0042056">
    <property type="term" value="F:chemoattractant activity"/>
    <property type="evidence" value="ECO:0007669"/>
    <property type="project" value="UniProtKB-ARBA"/>
</dbReference>